<dbReference type="Pfam" id="PF00092">
    <property type="entry name" value="VWA"/>
    <property type="match status" value="1"/>
</dbReference>
<evidence type="ECO:0000256" key="1">
    <source>
        <dbReference type="SAM" id="SignalP"/>
    </source>
</evidence>
<protein>
    <submittedName>
        <fullName evidence="3">VWA domain-containing protein</fullName>
    </submittedName>
</protein>
<reference evidence="3 4" key="1">
    <citation type="submission" date="2018-08" db="EMBL/GenBank/DDBJ databases">
        <title>A genome reference for cultivated species of the human gut microbiota.</title>
        <authorList>
            <person name="Zou Y."/>
            <person name="Xue W."/>
            <person name="Luo G."/>
        </authorList>
    </citation>
    <scope>NUCLEOTIDE SEQUENCE [LARGE SCALE GENOMIC DNA]</scope>
    <source>
        <strain evidence="3 4">OF01-3</strain>
    </source>
</reference>
<dbReference type="SUPFAM" id="SSF53850">
    <property type="entry name" value="Periplasmic binding protein-like II"/>
    <property type="match status" value="1"/>
</dbReference>
<keyword evidence="1" id="KW-0732">Signal</keyword>
<evidence type="ECO:0000313" key="4">
    <source>
        <dbReference type="Proteomes" id="UP000261011"/>
    </source>
</evidence>
<dbReference type="GO" id="GO:0030973">
    <property type="term" value="F:molybdate ion binding"/>
    <property type="evidence" value="ECO:0007669"/>
    <property type="project" value="TreeGrafter"/>
</dbReference>
<accession>A0A3E2TKJ9</accession>
<comment type="caution">
    <text evidence="3">The sequence shown here is derived from an EMBL/GenBank/DDBJ whole genome shotgun (WGS) entry which is preliminary data.</text>
</comment>
<dbReference type="GO" id="GO:0015689">
    <property type="term" value="P:molybdate ion transport"/>
    <property type="evidence" value="ECO:0007669"/>
    <property type="project" value="TreeGrafter"/>
</dbReference>
<dbReference type="Pfam" id="PF13531">
    <property type="entry name" value="SBP_bac_11"/>
    <property type="match status" value="1"/>
</dbReference>
<feature type="domain" description="VWFA" evidence="2">
    <location>
        <begin position="354"/>
        <end position="533"/>
    </location>
</feature>
<feature type="signal peptide" evidence="1">
    <location>
        <begin position="1"/>
        <end position="20"/>
    </location>
</feature>
<dbReference type="OrthoDB" id="5621159at2"/>
<evidence type="ECO:0000313" key="3">
    <source>
        <dbReference type="EMBL" id="RGB77909.1"/>
    </source>
</evidence>
<dbReference type="RefSeq" id="WP_117519937.1">
    <property type="nucleotide sequence ID" value="NZ_QVEU01000001.1"/>
</dbReference>
<dbReference type="Proteomes" id="UP000261011">
    <property type="component" value="Unassembled WGS sequence"/>
</dbReference>
<dbReference type="SUPFAM" id="SSF53300">
    <property type="entry name" value="vWA-like"/>
    <property type="match status" value="1"/>
</dbReference>
<keyword evidence="4" id="KW-1185">Reference proteome</keyword>
<dbReference type="PROSITE" id="PS51257">
    <property type="entry name" value="PROKAR_LIPOPROTEIN"/>
    <property type="match status" value="1"/>
</dbReference>
<name>A0A3E2TKJ9_9FIRM</name>
<gene>
    <name evidence="3" type="ORF">DXA39_00190</name>
</gene>
<evidence type="ECO:0000259" key="2">
    <source>
        <dbReference type="PROSITE" id="PS50234"/>
    </source>
</evidence>
<dbReference type="PROSITE" id="PS50234">
    <property type="entry name" value="VWFA"/>
    <property type="match status" value="1"/>
</dbReference>
<dbReference type="AlphaFoldDB" id="A0A3E2TKJ9"/>
<dbReference type="Gene3D" id="3.40.50.410">
    <property type="entry name" value="von Willebrand factor, type A domain"/>
    <property type="match status" value="1"/>
</dbReference>
<organism evidence="3 4">
    <name type="scientific">Anaerococcus nagyae</name>
    <dbReference type="NCBI Taxonomy" id="1755241"/>
    <lineage>
        <taxon>Bacteria</taxon>
        <taxon>Bacillati</taxon>
        <taxon>Bacillota</taxon>
        <taxon>Tissierellia</taxon>
        <taxon>Tissierellales</taxon>
        <taxon>Peptoniphilaceae</taxon>
        <taxon>Anaerococcus</taxon>
    </lineage>
</organism>
<dbReference type="PANTHER" id="PTHR30632">
    <property type="entry name" value="MOLYBDATE-BINDING PERIPLASMIC PROTEIN"/>
    <property type="match status" value="1"/>
</dbReference>
<dbReference type="InterPro" id="IPR036465">
    <property type="entry name" value="vWFA_dom_sf"/>
</dbReference>
<dbReference type="InterPro" id="IPR050682">
    <property type="entry name" value="ModA/WtpA"/>
</dbReference>
<dbReference type="EMBL" id="QVEU01000001">
    <property type="protein sequence ID" value="RGB77909.1"/>
    <property type="molecule type" value="Genomic_DNA"/>
</dbReference>
<sequence length="537" mass="60236">MKRLLTIILSLFLLSSCSQVDNELPVANSSNFSSSYNKGEALKIVSGSENKELEPIIEEYAKENKQNIQIDYQGSLDIMRLIGDSNITYDAVWPASSIWLNLGDSNHILKYTETTSQTPVVFGIKKSLADDLGFVGRDVKTSEIIDAIKAGKLKFTMTSATQSNSGASAYLGFLQALAKDKDGLTSEDLADKNLKDQIISLLSGVERSSGSSNWLVDLFLEGDYDAMVNYEQLIIATNKKLEEEGKEPLYMIYPVDGLSISDSPLAYVDKSDGEKEKAFKKLQEYLLSDKAQSKIEAIGKRSAYGNVRKENREVYKKEWGIDLDKTLSPVRMPKADVILEALNMYQTEFKKPAFTIYVLDYSESMDENDGYNQIMEAMNQVLIPENASKNLLLGTSKDYTFVLPFSKQIITILQAEGNSDELTYLYNDLKQYNTLSATYMYEAIGEAIDILEENKDILKDYSPAIVVLTDGRPNGEWSFEDLKEAYDDLDIDIPIFGIMFGDAQEEDLEEIATMSKARVFDGRNDMIKAFQNVKGYN</sequence>
<proteinExistence type="predicted"/>
<feature type="chain" id="PRO_5017536156" evidence="1">
    <location>
        <begin position="21"/>
        <end position="537"/>
    </location>
</feature>
<dbReference type="InterPro" id="IPR002035">
    <property type="entry name" value="VWF_A"/>
</dbReference>
<dbReference type="PANTHER" id="PTHR30632:SF0">
    <property type="entry name" value="SULFATE-BINDING PROTEIN"/>
    <property type="match status" value="1"/>
</dbReference>